<evidence type="ECO:0000313" key="7">
    <source>
        <dbReference type="EMBL" id="RKT68205.1"/>
    </source>
</evidence>
<dbReference type="SUPFAM" id="SSF51011">
    <property type="entry name" value="Glycosyl hydrolase domain"/>
    <property type="match status" value="1"/>
</dbReference>
<dbReference type="Pfam" id="PF00128">
    <property type="entry name" value="Alpha-amylase"/>
    <property type="match status" value="1"/>
</dbReference>
<dbReference type="OrthoDB" id="3236218at2"/>
<comment type="similarity">
    <text evidence="1">Belongs to the glycosyl hydrolase 13 family.</text>
</comment>
<dbReference type="FunFam" id="3.20.20.80:FF:000054">
    <property type="entry name" value="Glycogen debranching enzyme"/>
    <property type="match status" value="1"/>
</dbReference>
<feature type="region of interest" description="Disordered" evidence="5">
    <location>
        <begin position="675"/>
        <end position="707"/>
    </location>
</feature>
<dbReference type="Pfam" id="PF21156">
    <property type="entry name" value="ISOA1-3_C"/>
    <property type="match status" value="1"/>
</dbReference>
<dbReference type="InterPro" id="IPR011837">
    <property type="entry name" value="Glycogen_debranch_GlgX"/>
</dbReference>
<sequence length="707" mass="77667">MSTVELPTRWQAGFEVRAGRPLPFGATPVPGGVNFAVPSNHATAVTLVLYPRGVAQPMAELPIPQDFRVGGAWAITVLGIDPDEVEYGYRVDGPYDPEAGHRFDPSVVIADPYAKALAGAEVWGSRPVLYGPTPWRSKVVRDEFDWAGDRRPGIAHEDLVVYEAHVRGFTRHPNSGVAHPGTYAGLAEKIPYLKRLGVNCVELMPVFEFDEFTNSRHDPETDTWWYNYWGYSTVGFFAPKQSFAAGPSAVDELKDLIKQLHRAGIEVVLDVVFNHTAEGNEHGPTISFRGLDNRTYYMLTPDGEYYNFSGTGNTVDCNDPVVRGFVLDCLRYWASEYHVDGFRFDLAAILSRGPDGQVLADPPLVQALANDPVLRDCKLIAEAWDAAGLYQVGTFPGYRRFAEWNGRYRDVLRRFVKGDSGVVGELATRFIGSPDLYGDREPAASVNFVTAHDGFTLADLVSYNDKHNEANGEDGRDGDDGNHSWNCGVEGPTDDPEVLALRDRQVRNALLLLLTSQGVPMLLAGDEAGRTQQGNNNAYCHDSELSWFDWDLVKRNESLVEFTRRAIAFRQAHPALRRRGHLAGGRDVVWHGVAPEEPDWSDDSRLLAAELCCGDDRVYVAANAHWEGVEVELPEGNWRLFADTGAGVVHEPGEEPPVGGPVRLGPRSVVVLVASSDPAATTERVNGDGVRGEEPRVGRDGHDPAAG</sequence>
<dbReference type="InterPro" id="IPR013780">
    <property type="entry name" value="Glyco_hydro_b"/>
</dbReference>
<dbReference type="SUPFAM" id="SSF51445">
    <property type="entry name" value="(Trans)glycosidases"/>
    <property type="match status" value="1"/>
</dbReference>
<dbReference type="InterPro" id="IPR006047">
    <property type="entry name" value="GH13_cat_dom"/>
</dbReference>
<organism evidence="7 8">
    <name type="scientific">Saccharothrix variisporea</name>
    <dbReference type="NCBI Taxonomy" id="543527"/>
    <lineage>
        <taxon>Bacteria</taxon>
        <taxon>Bacillati</taxon>
        <taxon>Actinomycetota</taxon>
        <taxon>Actinomycetes</taxon>
        <taxon>Pseudonocardiales</taxon>
        <taxon>Pseudonocardiaceae</taxon>
        <taxon>Saccharothrix</taxon>
    </lineage>
</organism>
<dbReference type="Gene3D" id="3.20.20.80">
    <property type="entry name" value="Glycosidases"/>
    <property type="match status" value="1"/>
</dbReference>
<evidence type="ECO:0000256" key="2">
    <source>
        <dbReference type="ARBA" id="ARBA00022801"/>
    </source>
</evidence>
<dbReference type="GO" id="GO:0004135">
    <property type="term" value="F:amylo-alpha-1,6-glucosidase activity"/>
    <property type="evidence" value="ECO:0007669"/>
    <property type="project" value="InterPro"/>
</dbReference>
<evidence type="ECO:0000256" key="5">
    <source>
        <dbReference type="SAM" id="MobiDB-lite"/>
    </source>
</evidence>
<dbReference type="InterPro" id="IPR017853">
    <property type="entry name" value="GH"/>
</dbReference>
<keyword evidence="3" id="KW-0809">Transit peptide</keyword>
<keyword evidence="2" id="KW-0378">Hydrolase</keyword>
<evidence type="ECO:0000313" key="8">
    <source>
        <dbReference type="Proteomes" id="UP000272729"/>
    </source>
</evidence>
<keyword evidence="8" id="KW-1185">Reference proteome</keyword>
<dbReference type="CDD" id="cd11326">
    <property type="entry name" value="AmyAc_Glg_debranch"/>
    <property type="match status" value="1"/>
</dbReference>
<dbReference type="SUPFAM" id="SSF81296">
    <property type="entry name" value="E set domains"/>
    <property type="match status" value="1"/>
</dbReference>
<comment type="caution">
    <text evidence="7">The sequence shown here is derived from an EMBL/GenBank/DDBJ whole genome shotgun (WGS) entry which is preliminary data.</text>
</comment>
<keyword evidence="4" id="KW-0326">Glycosidase</keyword>
<proteinExistence type="inferred from homology"/>
<name>A0A495X4P0_9PSEU</name>
<feature type="compositionally biased region" description="Basic and acidic residues" evidence="5">
    <location>
        <begin position="690"/>
        <end position="707"/>
    </location>
</feature>
<reference evidence="7 8" key="1">
    <citation type="submission" date="2018-10" db="EMBL/GenBank/DDBJ databases">
        <title>Sequencing the genomes of 1000 actinobacteria strains.</title>
        <authorList>
            <person name="Klenk H.-P."/>
        </authorList>
    </citation>
    <scope>NUCLEOTIDE SEQUENCE [LARGE SCALE GENOMIC DNA]</scope>
    <source>
        <strain evidence="7 8">DSM 43911</strain>
    </source>
</reference>
<dbReference type="Pfam" id="PF02922">
    <property type="entry name" value="CBM_48"/>
    <property type="match status" value="1"/>
</dbReference>
<feature type="domain" description="Glycosyl hydrolase family 13 catalytic" evidence="6">
    <location>
        <begin position="163"/>
        <end position="570"/>
    </location>
</feature>
<feature type="region of interest" description="Disordered" evidence="5">
    <location>
        <begin position="466"/>
        <end position="489"/>
    </location>
</feature>
<dbReference type="SMART" id="SM00642">
    <property type="entry name" value="Aamy"/>
    <property type="match status" value="1"/>
</dbReference>
<dbReference type="InterPro" id="IPR004193">
    <property type="entry name" value="Glyco_hydro_13_N"/>
</dbReference>
<dbReference type="GO" id="GO:0005980">
    <property type="term" value="P:glycogen catabolic process"/>
    <property type="evidence" value="ECO:0007669"/>
    <property type="project" value="InterPro"/>
</dbReference>
<dbReference type="Proteomes" id="UP000272729">
    <property type="component" value="Unassembled WGS sequence"/>
</dbReference>
<evidence type="ECO:0000256" key="1">
    <source>
        <dbReference type="ARBA" id="ARBA00008061"/>
    </source>
</evidence>
<dbReference type="GO" id="GO:0019156">
    <property type="term" value="F:isoamylase activity"/>
    <property type="evidence" value="ECO:0007669"/>
    <property type="project" value="UniProtKB-ARBA"/>
</dbReference>
<dbReference type="InterPro" id="IPR048650">
    <property type="entry name" value="ISOA1-3-like_C"/>
</dbReference>
<feature type="compositionally biased region" description="Basic and acidic residues" evidence="5">
    <location>
        <begin position="466"/>
        <end position="482"/>
    </location>
</feature>
<dbReference type="RefSeq" id="WP_121219039.1">
    <property type="nucleotide sequence ID" value="NZ_JBIUBA010000015.1"/>
</dbReference>
<dbReference type="CDD" id="cd02856">
    <property type="entry name" value="E_set_GDE_Isoamylase_N"/>
    <property type="match status" value="1"/>
</dbReference>
<dbReference type="Gene3D" id="2.60.40.1180">
    <property type="entry name" value="Golgi alpha-mannosidase II"/>
    <property type="match status" value="1"/>
</dbReference>
<gene>
    <name evidence="7" type="ORF">DFJ66_1386</name>
</gene>
<dbReference type="EMBL" id="RBXR01000001">
    <property type="protein sequence ID" value="RKT68205.1"/>
    <property type="molecule type" value="Genomic_DNA"/>
</dbReference>
<dbReference type="AlphaFoldDB" id="A0A495X4P0"/>
<dbReference type="InterPro" id="IPR014756">
    <property type="entry name" value="Ig_E-set"/>
</dbReference>
<dbReference type="InterPro" id="IPR013783">
    <property type="entry name" value="Ig-like_fold"/>
</dbReference>
<evidence type="ECO:0000259" key="6">
    <source>
        <dbReference type="SMART" id="SM00642"/>
    </source>
</evidence>
<dbReference type="PANTHER" id="PTHR43002">
    <property type="entry name" value="GLYCOGEN DEBRANCHING ENZYME"/>
    <property type="match status" value="1"/>
</dbReference>
<dbReference type="Gene3D" id="2.60.40.10">
    <property type="entry name" value="Immunoglobulins"/>
    <property type="match status" value="1"/>
</dbReference>
<evidence type="ECO:0000256" key="4">
    <source>
        <dbReference type="ARBA" id="ARBA00023295"/>
    </source>
</evidence>
<dbReference type="InterPro" id="IPR044505">
    <property type="entry name" value="GlgX_Isoamylase_N_E_set"/>
</dbReference>
<accession>A0A495X4P0</accession>
<dbReference type="NCBIfam" id="TIGR02100">
    <property type="entry name" value="glgX_debranch"/>
    <property type="match status" value="1"/>
</dbReference>
<evidence type="ECO:0000256" key="3">
    <source>
        <dbReference type="ARBA" id="ARBA00022946"/>
    </source>
</evidence>
<protein>
    <submittedName>
        <fullName evidence="7">Glycogen operon protein</fullName>
    </submittedName>
</protein>